<gene>
    <name evidence="2" type="ORF">GCM10008956_24340</name>
</gene>
<evidence type="ECO:0000259" key="1">
    <source>
        <dbReference type="Pfam" id="PF08308"/>
    </source>
</evidence>
<dbReference type="EMBL" id="BMQG01000007">
    <property type="protein sequence ID" value="GGM47268.1"/>
    <property type="molecule type" value="Genomic_DNA"/>
</dbReference>
<dbReference type="PANTHER" id="PTHR36194:SF1">
    <property type="entry name" value="S-LAYER-LIKE PROTEIN"/>
    <property type="match status" value="1"/>
</dbReference>
<dbReference type="Proteomes" id="UP000600547">
    <property type="component" value="Unassembled WGS sequence"/>
</dbReference>
<accession>A0A8H9GQM0</accession>
<dbReference type="PROSITE" id="PS51257">
    <property type="entry name" value="PROKAR_LIPOPROTEIN"/>
    <property type="match status" value="1"/>
</dbReference>
<sequence>MRVTRVPYPDLMKRGVVGAAGLALAGLLSGCVPGPLRAQPGAQLRLTVTPGTRAVETVTGEDALYRAPGPGSLRVSTDWAAFVTSVVLPAQGGALVLPTVQTRPGEVVSTPLPVTQGFTQVFTVASLAPMPLDGAAGARSVPDVSRAVEGAARALPAGAYTVGTTVYRVVRFGTLDVRSNLAGATVRVNGVRVGVTPLTVPDLPEGRLAVEVSRDGFKAVTQQVNVVGDTVSRVDATLRPVTGTLTVRSDVLADLFIERQRAGTVQPGLGLDLPLRPGVVALNVVPRDRALAAQNLLVRVTADKVTPVICAVRGGAYSCTLP</sequence>
<feature type="domain" description="PEGA" evidence="1">
    <location>
        <begin position="172"/>
        <end position="240"/>
    </location>
</feature>
<dbReference type="PANTHER" id="PTHR36194">
    <property type="entry name" value="S-LAYER-LIKE PROTEIN"/>
    <property type="match status" value="1"/>
</dbReference>
<dbReference type="InterPro" id="IPR013229">
    <property type="entry name" value="PEGA"/>
</dbReference>
<reference evidence="3" key="1">
    <citation type="journal article" date="2019" name="Int. J. Syst. Evol. Microbiol.">
        <title>The Global Catalogue of Microorganisms (GCM) 10K type strain sequencing project: providing services to taxonomists for standard genome sequencing and annotation.</title>
        <authorList>
            <consortium name="The Broad Institute Genomics Platform"/>
            <consortium name="The Broad Institute Genome Sequencing Center for Infectious Disease"/>
            <person name="Wu L."/>
            <person name="Ma J."/>
        </authorList>
    </citation>
    <scope>NUCLEOTIDE SEQUENCE [LARGE SCALE GENOMIC DNA]</scope>
    <source>
        <strain evidence="3">JCM 31047</strain>
    </source>
</reference>
<name>A0A8H9GQM0_9DEIO</name>
<keyword evidence="3" id="KW-1185">Reference proteome</keyword>
<protein>
    <recommendedName>
        <fullName evidence="1">PEGA domain-containing protein</fullName>
    </recommendedName>
</protein>
<dbReference type="Pfam" id="PF08308">
    <property type="entry name" value="PEGA"/>
    <property type="match status" value="1"/>
</dbReference>
<proteinExistence type="predicted"/>
<dbReference type="AlphaFoldDB" id="A0A8H9GQM0"/>
<evidence type="ECO:0000313" key="2">
    <source>
        <dbReference type="EMBL" id="GGM47268.1"/>
    </source>
</evidence>
<comment type="caution">
    <text evidence="2">The sequence shown here is derived from an EMBL/GenBank/DDBJ whole genome shotgun (WGS) entry which is preliminary data.</text>
</comment>
<organism evidence="2 3">
    <name type="scientific">Deinococcus arenae</name>
    <dbReference type="NCBI Taxonomy" id="1452751"/>
    <lineage>
        <taxon>Bacteria</taxon>
        <taxon>Thermotogati</taxon>
        <taxon>Deinococcota</taxon>
        <taxon>Deinococci</taxon>
        <taxon>Deinococcales</taxon>
        <taxon>Deinococcaceae</taxon>
        <taxon>Deinococcus</taxon>
    </lineage>
</organism>
<evidence type="ECO:0000313" key="3">
    <source>
        <dbReference type="Proteomes" id="UP000600547"/>
    </source>
</evidence>